<dbReference type="GO" id="GO:0030136">
    <property type="term" value="C:clathrin-coated vesicle"/>
    <property type="evidence" value="ECO:0007669"/>
    <property type="project" value="UniProtKB-SubCell"/>
</dbReference>
<evidence type="ECO:0000313" key="3">
    <source>
        <dbReference type="Ensembl" id="ENSACAP00000028262.1"/>
    </source>
</evidence>
<dbReference type="SUPFAM" id="SSF50729">
    <property type="entry name" value="PH domain-like"/>
    <property type="match status" value="1"/>
</dbReference>
<dbReference type="InterPro" id="IPR011993">
    <property type="entry name" value="PH-like_dom_sf"/>
</dbReference>
<dbReference type="PROSITE" id="PS50003">
    <property type="entry name" value="PH_DOMAIN"/>
    <property type="match status" value="1"/>
</dbReference>
<evidence type="ECO:0000313" key="4">
    <source>
        <dbReference type="Proteomes" id="UP000001646"/>
    </source>
</evidence>
<dbReference type="InParanoid" id="A0A803SZ72"/>
<reference evidence="3" key="1">
    <citation type="submission" date="2009-12" db="EMBL/GenBank/DDBJ databases">
        <title>The Genome Sequence of Anolis carolinensis (Green Anole Lizard).</title>
        <authorList>
            <consortium name="The Genome Sequencing Platform"/>
            <person name="Di Palma F."/>
            <person name="Alfoldi J."/>
            <person name="Heiman D."/>
            <person name="Young S."/>
            <person name="Grabherr M."/>
            <person name="Johnson J."/>
            <person name="Lander E.S."/>
            <person name="Lindblad-Toh K."/>
        </authorList>
    </citation>
    <scope>NUCLEOTIDE SEQUENCE [LARGE SCALE GENOMIC DNA]</scope>
    <source>
        <strain evidence="3">JBL SC #1</strain>
    </source>
</reference>
<dbReference type="GeneTree" id="ENSGT00940000162791"/>
<keyword evidence="4" id="KW-1185">Reference proteome</keyword>
<evidence type="ECO:0000259" key="2">
    <source>
        <dbReference type="PROSITE" id="PS50003"/>
    </source>
</evidence>
<keyword evidence="1" id="KW-0968">Cytoplasmic vesicle</keyword>
<dbReference type="GO" id="GO:0042147">
    <property type="term" value="P:retrograde transport, endosome to Golgi"/>
    <property type="evidence" value="ECO:0007669"/>
    <property type="project" value="UniProtKB-UniRule"/>
</dbReference>
<dbReference type="Proteomes" id="UP000001646">
    <property type="component" value="Unplaced"/>
</dbReference>
<comment type="function">
    <text evidence="1">Plays a role in endocytic trafficking. Required for receptor recycling from endosomes, both to the trans-Golgi network and the plasma membrane.</text>
</comment>
<proteinExistence type="inferred from homology"/>
<dbReference type="PANTHER" id="PTHR22902:SF53">
    <property type="entry name" value="INOSITOL PHOSPHATASE INTERACTING PROTEIN, ISOFORM A"/>
    <property type="match status" value="1"/>
</dbReference>
<accession>A0A803SZ72</accession>
<comment type="similarity">
    <text evidence="1">Belongs to the sesquipedalian family.</text>
</comment>
<dbReference type="GO" id="GO:0055037">
    <property type="term" value="C:recycling endosome"/>
    <property type="evidence" value="ECO:0007669"/>
    <property type="project" value="UniProtKB-SubCell"/>
</dbReference>
<dbReference type="GO" id="GO:0001881">
    <property type="term" value="P:receptor recycling"/>
    <property type="evidence" value="ECO:0007669"/>
    <property type="project" value="UniProtKB-UniRule"/>
</dbReference>
<dbReference type="Gene3D" id="2.30.29.30">
    <property type="entry name" value="Pleckstrin-homology domain (PH domain)/Phosphotyrosine-binding domain (PTB)"/>
    <property type="match status" value="1"/>
</dbReference>
<dbReference type="PANTHER" id="PTHR22902">
    <property type="entry name" value="SESQUIPEDALIAN"/>
    <property type="match status" value="1"/>
</dbReference>
<dbReference type="SMART" id="SM00233">
    <property type="entry name" value="PH"/>
    <property type="match status" value="1"/>
</dbReference>
<reference evidence="3" key="3">
    <citation type="submission" date="2025-09" db="UniProtKB">
        <authorList>
            <consortium name="Ensembl"/>
        </authorList>
    </citation>
    <scope>IDENTIFICATION</scope>
</reference>
<dbReference type="GO" id="GO:0005802">
    <property type="term" value="C:trans-Golgi network"/>
    <property type="evidence" value="ECO:0007669"/>
    <property type="project" value="UniProtKB-UniRule"/>
</dbReference>
<sequence>MKLRMSATIHSFPFGHVPECQGLLYKKSIRSASYHQCWCELWGNLLFCRERHGDRGPPQLIVLEGCTVELQESASEPYTFEISYPNGLPGSRSYKMAAGNQETMEGWVRAISAAGFGYLRALVDDLESQYRRLKSQEQPKLEGNPKRVMDLHLPPSVPKLEMASHNMDFTQLHLEFGKDIVKVRHIWQEERRSQQQLEWVPERSGE</sequence>
<organism evidence="3 4">
    <name type="scientific">Anolis carolinensis</name>
    <name type="common">Green anole</name>
    <name type="synonym">American chameleon</name>
    <dbReference type="NCBI Taxonomy" id="28377"/>
    <lineage>
        <taxon>Eukaryota</taxon>
        <taxon>Metazoa</taxon>
        <taxon>Chordata</taxon>
        <taxon>Craniata</taxon>
        <taxon>Vertebrata</taxon>
        <taxon>Euteleostomi</taxon>
        <taxon>Lepidosauria</taxon>
        <taxon>Squamata</taxon>
        <taxon>Bifurcata</taxon>
        <taxon>Unidentata</taxon>
        <taxon>Episquamata</taxon>
        <taxon>Toxicofera</taxon>
        <taxon>Iguania</taxon>
        <taxon>Dactyloidae</taxon>
        <taxon>Anolis</taxon>
    </lineage>
</organism>
<evidence type="ECO:0000256" key="1">
    <source>
        <dbReference type="RuleBase" id="RU369082"/>
    </source>
</evidence>
<dbReference type="GO" id="GO:0005769">
    <property type="term" value="C:early endosome"/>
    <property type="evidence" value="ECO:0007669"/>
    <property type="project" value="UniProtKB-SubCell"/>
</dbReference>
<feature type="domain" description="PH" evidence="2">
    <location>
        <begin position="17"/>
        <end position="116"/>
    </location>
</feature>
<dbReference type="GO" id="GO:0007032">
    <property type="term" value="P:endosome organization"/>
    <property type="evidence" value="ECO:0007669"/>
    <property type="project" value="UniProtKB-UniRule"/>
</dbReference>
<dbReference type="InterPro" id="IPR045188">
    <property type="entry name" value="Boi1/Boi2-like"/>
</dbReference>
<keyword evidence="1" id="KW-0597">Phosphoprotein</keyword>
<protein>
    <recommendedName>
        <fullName evidence="1">Sesquipedalian</fullName>
        <shortName evidence="1">Ses</shortName>
    </recommendedName>
    <alternativeName>
        <fullName evidence="1">PH domain-containing endocytic trafficking adaptor</fullName>
    </alternativeName>
</protein>
<name>A0A803SZ72_ANOCA</name>
<dbReference type="Ensembl" id="ENSACAT00000046472.1">
    <property type="protein sequence ID" value="ENSACAP00000028262.1"/>
    <property type="gene ID" value="ENSACAG00000036879.1"/>
</dbReference>
<dbReference type="AlphaFoldDB" id="A0A803SZ72"/>
<comment type="subcellular location">
    <subcellularLocation>
        <location evidence="1">Early endosome</location>
    </subcellularLocation>
    <subcellularLocation>
        <location evidence="1">Recycling endosome</location>
    </subcellularLocation>
    <subcellularLocation>
        <location evidence="1">Golgi apparatus</location>
        <location evidence="1">trans-Golgi network</location>
    </subcellularLocation>
    <subcellularLocation>
        <location evidence="1">Cytoplasmic vesicle</location>
        <location evidence="1">Clathrin-coated vesicle</location>
    </subcellularLocation>
</comment>
<keyword evidence="1" id="KW-0967">Endosome</keyword>
<dbReference type="InterPro" id="IPR001849">
    <property type="entry name" value="PH_domain"/>
</dbReference>
<reference evidence="3" key="2">
    <citation type="submission" date="2025-08" db="UniProtKB">
        <authorList>
            <consortium name="Ensembl"/>
        </authorList>
    </citation>
    <scope>IDENTIFICATION</scope>
</reference>
<keyword evidence="1" id="KW-0333">Golgi apparatus</keyword>
<dbReference type="GO" id="GO:0005829">
    <property type="term" value="C:cytosol"/>
    <property type="evidence" value="ECO:0007669"/>
    <property type="project" value="GOC"/>
</dbReference>
<dbReference type="Pfam" id="PF00169">
    <property type="entry name" value="PH"/>
    <property type="match status" value="1"/>
</dbReference>